<dbReference type="Pfam" id="PF00437">
    <property type="entry name" value="T2SSE"/>
    <property type="match status" value="1"/>
</dbReference>
<comment type="similarity">
    <text evidence="1">Belongs to the GSP E family.</text>
</comment>
<dbReference type="KEGG" id="elio:KO353_14835"/>
<dbReference type="PANTHER" id="PTHR30486">
    <property type="entry name" value="TWITCHING MOTILITY PROTEIN PILT"/>
    <property type="match status" value="1"/>
</dbReference>
<accession>A0A975U166</accession>
<proteinExistence type="inferred from homology"/>
<evidence type="ECO:0000256" key="1">
    <source>
        <dbReference type="ARBA" id="ARBA00006611"/>
    </source>
</evidence>
<gene>
    <name evidence="3" type="ORF">KO353_14835</name>
</gene>
<dbReference type="AlphaFoldDB" id="A0A975U166"/>
<dbReference type="Proteomes" id="UP000694001">
    <property type="component" value="Chromosome"/>
</dbReference>
<dbReference type="RefSeq" id="WP_218285553.1">
    <property type="nucleotide sequence ID" value="NZ_CP076448.1"/>
</dbReference>
<evidence type="ECO:0000313" key="4">
    <source>
        <dbReference type="Proteomes" id="UP000694001"/>
    </source>
</evidence>
<dbReference type="PANTHER" id="PTHR30486:SF15">
    <property type="entry name" value="TYPE II_IV SECRETION SYSTEM ATPASE"/>
    <property type="match status" value="1"/>
</dbReference>
<organism evidence="3 4">
    <name type="scientific">Elioraea tepida</name>
    <dbReference type="NCBI Taxonomy" id="2843330"/>
    <lineage>
        <taxon>Bacteria</taxon>
        <taxon>Pseudomonadati</taxon>
        <taxon>Pseudomonadota</taxon>
        <taxon>Alphaproteobacteria</taxon>
        <taxon>Acetobacterales</taxon>
        <taxon>Elioraeaceae</taxon>
        <taxon>Elioraea</taxon>
    </lineage>
</organism>
<feature type="domain" description="Bacterial type II secretion system protein E" evidence="2">
    <location>
        <begin position="107"/>
        <end position="381"/>
    </location>
</feature>
<evidence type="ECO:0000259" key="2">
    <source>
        <dbReference type="Pfam" id="PF00437"/>
    </source>
</evidence>
<protein>
    <submittedName>
        <fullName evidence="3">CpaF family protein</fullName>
    </submittedName>
</protein>
<evidence type="ECO:0000313" key="3">
    <source>
        <dbReference type="EMBL" id="QXM24496.1"/>
    </source>
</evidence>
<dbReference type="InterPro" id="IPR001482">
    <property type="entry name" value="T2SS/T4SS_dom"/>
</dbReference>
<dbReference type="EMBL" id="CP076448">
    <property type="protein sequence ID" value="QXM24496.1"/>
    <property type="molecule type" value="Genomic_DNA"/>
</dbReference>
<sequence>MSGFGRRCPASGSSAVPLPAVDGVAPQAEAPVAKPPREAQGRDVATMRLWSLVLEQVDPAVAAEMPVAELRDQLERLIHQLADTHRIELTAREQAALARDIADDMVGLGPLEPLLADESVTDIMVNGHDNIYVERAGRLERVTVRFRDAAHATAVAQKIAAAVGRRVDESSPMVDARLADGSRVNIILPPLALDGPCISIRKFARRRIDFARMVELGSLNAPLARLLEIAARCRLNILISGGTGSGKTTLLNAMSRMIDHGERIVTIEDAAELQLQQPHVVRLETRPPNLEGRGEITQRDLVRNALRMRPDRIILGEVRGAEAFDMLQAMNTGHDGSLGTLHANTTRDALTRLENMVQMGNLGLPVKAIRTQIASALDLIVQVERMRDGVRRVVQLSEVRGLEGDVITMNDLVTFEFDGEDARGRIQGVWRAASIKPGFSERLAYFGLEHAWSQAVAAFGGG</sequence>
<keyword evidence="4" id="KW-1185">Reference proteome</keyword>
<reference evidence="3" key="1">
    <citation type="submission" date="2021-06" db="EMBL/GenBank/DDBJ databases">
        <title>Elioraea tepida, sp. nov., a moderately thermophilic aerobic anoxygenic phototrophic bacterium isolated from an alkaline siliceous hot spring mat community in Yellowstone National Park, WY, USA.</title>
        <authorList>
            <person name="Saini M.K."/>
            <person name="Yoshida S."/>
            <person name="Sebastian A."/>
            <person name="Hirose S."/>
            <person name="Hara E."/>
            <person name="Tamaki H."/>
            <person name="Soulier N.T."/>
            <person name="Albert I."/>
            <person name="Hanada S."/>
            <person name="Bryant D.A."/>
            <person name="Tank M."/>
        </authorList>
    </citation>
    <scope>NUCLEOTIDE SEQUENCE</scope>
    <source>
        <strain evidence="3">MS-P2</strain>
    </source>
</reference>
<dbReference type="CDD" id="cd01130">
    <property type="entry name" value="VirB11-like_ATPase"/>
    <property type="match status" value="1"/>
</dbReference>
<name>A0A975U166_9PROT</name>
<dbReference type="GO" id="GO:0016887">
    <property type="term" value="F:ATP hydrolysis activity"/>
    <property type="evidence" value="ECO:0007669"/>
    <property type="project" value="InterPro"/>
</dbReference>
<dbReference type="InterPro" id="IPR050921">
    <property type="entry name" value="T4SS_GSP_E_ATPase"/>
</dbReference>